<reference evidence="2 3" key="1">
    <citation type="submission" date="2020-07" db="EMBL/GenBank/DDBJ databases">
        <authorList>
            <person name="Zhuang K."/>
            <person name="Ran Y."/>
        </authorList>
    </citation>
    <scope>NUCLEOTIDE SEQUENCE [LARGE SCALE GENOMIC DNA]</scope>
    <source>
        <strain evidence="2 3">WCH-YHL-001</strain>
    </source>
</reference>
<dbReference type="PRINTS" id="PR00412">
    <property type="entry name" value="EPOXHYDRLASE"/>
</dbReference>
<dbReference type="InterPro" id="IPR050266">
    <property type="entry name" value="AB_hydrolase_sf"/>
</dbReference>
<evidence type="ECO:0000259" key="1">
    <source>
        <dbReference type="Pfam" id="PF12697"/>
    </source>
</evidence>
<dbReference type="InterPro" id="IPR000639">
    <property type="entry name" value="Epox_hydrolase-like"/>
</dbReference>
<keyword evidence="2" id="KW-0378">Hydrolase</keyword>
<dbReference type="SUPFAM" id="SSF53474">
    <property type="entry name" value="alpha/beta-Hydrolases"/>
    <property type="match status" value="1"/>
</dbReference>
<dbReference type="InterPro" id="IPR029058">
    <property type="entry name" value="AB_hydrolase_fold"/>
</dbReference>
<organism evidence="2 3">
    <name type="scientific">Nocardia huaxiensis</name>
    <dbReference type="NCBI Taxonomy" id="2755382"/>
    <lineage>
        <taxon>Bacteria</taxon>
        <taxon>Bacillati</taxon>
        <taxon>Actinomycetota</taxon>
        <taxon>Actinomycetes</taxon>
        <taxon>Mycobacteriales</taxon>
        <taxon>Nocardiaceae</taxon>
        <taxon>Nocardia</taxon>
    </lineage>
</organism>
<evidence type="ECO:0000313" key="2">
    <source>
        <dbReference type="EMBL" id="QLY28118.1"/>
    </source>
</evidence>
<dbReference type="EMBL" id="CP059399">
    <property type="protein sequence ID" value="QLY28118.1"/>
    <property type="molecule type" value="Genomic_DNA"/>
</dbReference>
<dbReference type="Proteomes" id="UP000515512">
    <property type="component" value="Chromosome"/>
</dbReference>
<dbReference type="GO" id="GO:0016787">
    <property type="term" value="F:hydrolase activity"/>
    <property type="evidence" value="ECO:0007669"/>
    <property type="project" value="UniProtKB-KW"/>
</dbReference>
<accession>A0A7D6Z973</accession>
<keyword evidence="3" id="KW-1185">Reference proteome</keyword>
<protein>
    <submittedName>
        <fullName evidence="2">Alpha/beta hydrolase</fullName>
    </submittedName>
</protein>
<dbReference type="PRINTS" id="PR00111">
    <property type="entry name" value="ABHYDROLASE"/>
</dbReference>
<dbReference type="Gene3D" id="3.40.50.1820">
    <property type="entry name" value="alpha/beta hydrolase"/>
    <property type="match status" value="1"/>
</dbReference>
<sequence length="300" mass="33462">MRYFVAAREDRTLDTSARAALRGEFLQCRDGITHYELTGPPGGELVVLVGGLTIPLFYWDRFAAQLHARGFRTLSYSGYGRGYSDRVEATYDEALFLRQLTDLIEGLGLRDEPHHLLGTSMGALVAMAHAEQHQHRIGSLTLVGPAGLATKPPAGTALLRRERLATLVAKRLGGRLLEGHLSHNVLDPEQGRELTAMVSECYRYEGSLYSFFATIADFPLTARRDLYRRTSHSPVPTMLVWGDEDRVTPIKDFDEVCTLLAPDLAHVITHCGHMASYEQPELVAQHFASFVEKTERKVVQ</sequence>
<dbReference type="GO" id="GO:0016020">
    <property type="term" value="C:membrane"/>
    <property type="evidence" value="ECO:0007669"/>
    <property type="project" value="TreeGrafter"/>
</dbReference>
<dbReference type="KEGG" id="nhu:H0264_22285"/>
<gene>
    <name evidence="2" type="ORF">H0264_22285</name>
</gene>
<dbReference type="Pfam" id="PF12697">
    <property type="entry name" value="Abhydrolase_6"/>
    <property type="match status" value="1"/>
</dbReference>
<feature type="domain" description="AB hydrolase-1" evidence="1">
    <location>
        <begin position="46"/>
        <end position="285"/>
    </location>
</feature>
<dbReference type="InterPro" id="IPR000073">
    <property type="entry name" value="AB_hydrolase_1"/>
</dbReference>
<dbReference type="PANTHER" id="PTHR43798">
    <property type="entry name" value="MONOACYLGLYCEROL LIPASE"/>
    <property type="match status" value="1"/>
</dbReference>
<proteinExistence type="predicted"/>
<dbReference type="PANTHER" id="PTHR43798:SF33">
    <property type="entry name" value="HYDROLASE, PUTATIVE (AFU_ORTHOLOGUE AFUA_2G14860)-RELATED"/>
    <property type="match status" value="1"/>
</dbReference>
<dbReference type="AlphaFoldDB" id="A0A7D6Z973"/>
<dbReference type="RefSeq" id="WP_181579326.1">
    <property type="nucleotide sequence ID" value="NZ_CP059399.1"/>
</dbReference>
<evidence type="ECO:0000313" key="3">
    <source>
        <dbReference type="Proteomes" id="UP000515512"/>
    </source>
</evidence>
<name>A0A7D6Z973_9NOCA</name>